<dbReference type="PANTHER" id="PTHR22840:SF12">
    <property type="entry name" value="WD REPEAT-CONTAINING PROTEIN 36"/>
    <property type="match status" value="1"/>
</dbReference>
<dbReference type="OrthoDB" id="10250769at2759"/>
<dbReference type="SMART" id="SM00320">
    <property type="entry name" value="WD40"/>
    <property type="match status" value="2"/>
</dbReference>
<dbReference type="PROSITE" id="PS50082">
    <property type="entry name" value="WD_REPEATS_2"/>
    <property type="match status" value="1"/>
</dbReference>
<dbReference type="Gene3D" id="2.130.10.10">
    <property type="entry name" value="YVTN repeat-like/Quinoprotein amine dehydrogenase"/>
    <property type="match status" value="1"/>
</dbReference>
<evidence type="ECO:0000256" key="2">
    <source>
        <dbReference type="ARBA" id="ARBA00022737"/>
    </source>
</evidence>
<dbReference type="PANTHER" id="PTHR22840">
    <property type="entry name" value="WD REPEAT-CONTAINING PROTEIN 36"/>
    <property type="match status" value="1"/>
</dbReference>
<evidence type="ECO:0000313" key="4">
    <source>
        <dbReference type="EMBL" id="PNH00379.1"/>
    </source>
</evidence>
<keyword evidence="1 3" id="KW-0853">WD repeat</keyword>
<evidence type="ECO:0000313" key="5">
    <source>
        <dbReference type="Proteomes" id="UP000236333"/>
    </source>
</evidence>
<gene>
    <name evidence="4" type="ORF">TSOC_013799</name>
</gene>
<dbReference type="InterPro" id="IPR011047">
    <property type="entry name" value="Quinoprotein_ADH-like_sf"/>
</dbReference>
<dbReference type="GO" id="GO:0006364">
    <property type="term" value="P:rRNA processing"/>
    <property type="evidence" value="ECO:0007669"/>
    <property type="project" value="TreeGrafter"/>
</dbReference>
<protein>
    <submittedName>
        <fullName evidence="4">WD repeat domain-containing protein</fullName>
    </submittedName>
</protein>
<dbReference type="InterPro" id="IPR015943">
    <property type="entry name" value="WD40/YVTN_repeat-like_dom_sf"/>
</dbReference>
<dbReference type="GO" id="GO:0032040">
    <property type="term" value="C:small-subunit processome"/>
    <property type="evidence" value="ECO:0007669"/>
    <property type="project" value="TreeGrafter"/>
</dbReference>
<accession>A0A2J7ZJD2</accession>
<reference evidence="4 5" key="1">
    <citation type="journal article" date="2017" name="Mol. Biol. Evol.">
        <title>The 4-celled Tetrabaena socialis nuclear genome reveals the essential components for genetic control of cell number at the origin of multicellularity in the volvocine lineage.</title>
        <authorList>
            <person name="Featherston J."/>
            <person name="Arakaki Y."/>
            <person name="Hanschen E.R."/>
            <person name="Ferris P.J."/>
            <person name="Michod R.E."/>
            <person name="Olson B.J.S.C."/>
            <person name="Nozaki H."/>
            <person name="Durand P.M."/>
        </authorList>
    </citation>
    <scope>NUCLEOTIDE SEQUENCE [LARGE SCALE GENOMIC DNA]</scope>
    <source>
        <strain evidence="4 5">NIES-571</strain>
    </source>
</reference>
<comment type="caution">
    <text evidence="4">The sequence shown here is derived from an EMBL/GenBank/DDBJ whole genome shotgun (WGS) entry which is preliminary data.</text>
</comment>
<dbReference type="SUPFAM" id="SSF50998">
    <property type="entry name" value="Quinoprotein alcohol dehydrogenase-like"/>
    <property type="match status" value="1"/>
</dbReference>
<dbReference type="Pfam" id="PF00400">
    <property type="entry name" value="WD40"/>
    <property type="match status" value="1"/>
</dbReference>
<dbReference type="EMBL" id="PGGS01001455">
    <property type="protein sequence ID" value="PNH00379.1"/>
    <property type="molecule type" value="Genomic_DNA"/>
</dbReference>
<sequence length="203" mass="20493">ELHGSPAAPVTAVALSRCGNFGIVGSASGRLDRYNMQSGLHRGTYCRASSGAAAGPRGAPAAAVGGKRGAGSGTAAGAPALPAHDGAVVGCASDATNRLMVSAGLDGVMRVWDFRTLALRAEVVLGGPAVRLVLHPNSGLAAVALADASIRMYDIEAPRLVRRFRGHRGRAGRDGHCVAGGAAPPPRGAASLLERAFGPRFDR</sequence>
<dbReference type="PROSITE" id="PS00678">
    <property type="entry name" value="WD_REPEATS_1"/>
    <property type="match status" value="1"/>
</dbReference>
<keyword evidence="2" id="KW-0677">Repeat</keyword>
<dbReference type="GO" id="GO:0034388">
    <property type="term" value="C:Pwp2p-containing subcomplex of 90S preribosome"/>
    <property type="evidence" value="ECO:0007669"/>
    <property type="project" value="TreeGrafter"/>
</dbReference>
<evidence type="ECO:0000256" key="3">
    <source>
        <dbReference type="PROSITE-ProRule" id="PRU00221"/>
    </source>
</evidence>
<dbReference type="InterPro" id="IPR019775">
    <property type="entry name" value="WD40_repeat_CS"/>
</dbReference>
<feature type="non-terminal residue" evidence="4">
    <location>
        <position position="1"/>
    </location>
</feature>
<evidence type="ECO:0000256" key="1">
    <source>
        <dbReference type="ARBA" id="ARBA00022574"/>
    </source>
</evidence>
<organism evidence="4 5">
    <name type="scientific">Tetrabaena socialis</name>
    <dbReference type="NCBI Taxonomy" id="47790"/>
    <lineage>
        <taxon>Eukaryota</taxon>
        <taxon>Viridiplantae</taxon>
        <taxon>Chlorophyta</taxon>
        <taxon>core chlorophytes</taxon>
        <taxon>Chlorophyceae</taxon>
        <taxon>CS clade</taxon>
        <taxon>Chlamydomonadales</taxon>
        <taxon>Tetrabaenaceae</taxon>
        <taxon>Tetrabaena</taxon>
    </lineage>
</organism>
<proteinExistence type="predicted"/>
<name>A0A2J7ZJD2_9CHLO</name>
<dbReference type="PROSITE" id="PS50294">
    <property type="entry name" value="WD_REPEATS_REGION"/>
    <property type="match status" value="1"/>
</dbReference>
<dbReference type="InterPro" id="IPR001680">
    <property type="entry name" value="WD40_rpt"/>
</dbReference>
<dbReference type="AlphaFoldDB" id="A0A2J7ZJD2"/>
<feature type="repeat" description="WD" evidence="3">
    <location>
        <begin position="81"/>
        <end position="116"/>
    </location>
</feature>
<dbReference type="Proteomes" id="UP000236333">
    <property type="component" value="Unassembled WGS sequence"/>
</dbReference>
<keyword evidence="5" id="KW-1185">Reference proteome</keyword>